<dbReference type="OrthoDB" id="2155507at2"/>
<keyword evidence="1" id="KW-0812">Transmembrane</keyword>
<feature type="transmembrane region" description="Helical" evidence="1">
    <location>
        <begin position="328"/>
        <end position="352"/>
    </location>
</feature>
<keyword evidence="3" id="KW-1185">Reference proteome</keyword>
<feature type="transmembrane region" description="Helical" evidence="1">
    <location>
        <begin position="20"/>
        <end position="38"/>
    </location>
</feature>
<sequence length="393" mass="45027">MQSGPISQLYSARSKMQSIVSYALLILLSLAFVLSDWIYKQITFAEYILLFILILLILTVNFKLKREQLVVITGLVGFLAAHVMLQYAFNDAFVIRTAVMGILKLLFYSVMVTVVINYLREHKLTRSFLIINNVLAVLVILIGVYITFELYRETRVPQEIFWRFTRRDIYSYYFESNPAIIRTRSIFSEPAHLGFYLNTLIAVNLFSKVKSKGLFLFSVVLSLGILSTFSYSMIGILIVIVLIKIALLFYTKSFKWSNWLLLIPLSLVLFSIFYWDIIETTLIQRTVSVFTGQDTSARMRLFDSWQYVDRSTILLGNGLGQTPVVTNVYAYAVSDFGIAGLLVLSGFTIWILRENWALGLIFILLNSAKGGYLSSGYWLMILLIVLYTVDERV</sequence>
<feature type="transmembrane region" description="Helical" evidence="1">
    <location>
        <begin position="214"/>
        <end position="247"/>
    </location>
</feature>
<protein>
    <recommendedName>
        <fullName evidence="4">O-antigen ligase-like membrane protein</fullName>
    </recommendedName>
</protein>
<evidence type="ECO:0000313" key="3">
    <source>
        <dbReference type="Proteomes" id="UP000238205"/>
    </source>
</evidence>
<feature type="transmembrane region" description="Helical" evidence="1">
    <location>
        <begin position="128"/>
        <end position="148"/>
    </location>
</feature>
<feature type="transmembrane region" description="Helical" evidence="1">
    <location>
        <begin position="69"/>
        <end position="89"/>
    </location>
</feature>
<evidence type="ECO:0000313" key="2">
    <source>
        <dbReference type="EMBL" id="PRY82707.1"/>
    </source>
</evidence>
<feature type="transmembrane region" description="Helical" evidence="1">
    <location>
        <begin position="95"/>
        <end position="116"/>
    </location>
</feature>
<organism evidence="2 3">
    <name type="scientific">Alkalibacterium olivapovliticus</name>
    <dbReference type="NCBI Taxonomy" id="99907"/>
    <lineage>
        <taxon>Bacteria</taxon>
        <taxon>Bacillati</taxon>
        <taxon>Bacillota</taxon>
        <taxon>Bacilli</taxon>
        <taxon>Lactobacillales</taxon>
        <taxon>Carnobacteriaceae</taxon>
        <taxon>Alkalibacterium</taxon>
    </lineage>
</organism>
<dbReference type="AlphaFoldDB" id="A0A2T0W7L7"/>
<name>A0A2T0W7L7_9LACT</name>
<accession>A0A2T0W7L7</accession>
<reference evidence="2 3" key="1">
    <citation type="submission" date="2018-03" db="EMBL/GenBank/DDBJ databases">
        <title>Genomic Encyclopedia of Archaeal and Bacterial Type Strains, Phase II (KMG-II): from individual species to whole genera.</title>
        <authorList>
            <person name="Goeker M."/>
        </authorList>
    </citation>
    <scope>NUCLEOTIDE SEQUENCE [LARGE SCALE GENOMIC DNA]</scope>
    <source>
        <strain evidence="2 3">DSM 13175</strain>
    </source>
</reference>
<keyword evidence="1" id="KW-1133">Transmembrane helix</keyword>
<comment type="caution">
    <text evidence="2">The sequence shown here is derived from an EMBL/GenBank/DDBJ whole genome shotgun (WGS) entry which is preliminary data.</text>
</comment>
<keyword evidence="1" id="KW-0472">Membrane</keyword>
<gene>
    <name evidence="2" type="ORF">CLV38_10936</name>
</gene>
<proteinExistence type="predicted"/>
<dbReference type="EMBL" id="PVTO01000009">
    <property type="protein sequence ID" value="PRY82707.1"/>
    <property type="molecule type" value="Genomic_DNA"/>
</dbReference>
<dbReference type="Proteomes" id="UP000238205">
    <property type="component" value="Unassembled WGS sequence"/>
</dbReference>
<feature type="transmembrane region" description="Helical" evidence="1">
    <location>
        <begin position="259"/>
        <end position="278"/>
    </location>
</feature>
<feature type="transmembrane region" description="Helical" evidence="1">
    <location>
        <begin position="44"/>
        <end position="62"/>
    </location>
</feature>
<evidence type="ECO:0008006" key="4">
    <source>
        <dbReference type="Google" id="ProtNLM"/>
    </source>
</evidence>
<feature type="transmembrane region" description="Helical" evidence="1">
    <location>
        <begin position="372"/>
        <end position="389"/>
    </location>
</feature>
<evidence type="ECO:0000256" key="1">
    <source>
        <dbReference type="SAM" id="Phobius"/>
    </source>
</evidence>
<dbReference type="RefSeq" id="WP_106192771.1">
    <property type="nucleotide sequence ID" value="NZ_PVTO01000009.1"/>
</dbReference>